<protein>
    <submittedName>
        <fullName evidence="2">HXXEE domain-containing protein</fullName>
    </submittedName>
</protein>
<dbReference type="InterPro" id="IPR025671">
    <property type="entry name" value="HXXEE"/>
</dbReference>
<feature type="transmembrane region" description="Helical" evidence="1">
    <location>
        <begin position="6"/>
        <end position="27"/>
    </location>
</feature>
<feature type="transmembrane region" description="Helical" evidence="1">
    <location>
        <begin position="48"/>
        <end position="68"/>
    </location>
</feature>
<feature type="transmembrane region" description="Helical" evidence="1">
    <location>
        <begin position="74"/>
        <end position="92"/>
    </location>
</feature>
<feature type="transmembrane region" description="Helical" evidence="1">
    <location>
        <begin position="104"/>
        <end position="125"/>
    </location>
</feature>
<accession>A0ABS6EFK6</accession>
<feature type="transmembrane region" description="Helical" evidence="1">
    <location>
        <begin position="137"/>
        <end position="155"/>
    </location>
</feature>
<gene>
    <name evidence="2" type="ORF">KQI86_06620</name>
</gene>
<dbReference type="Pfam" id="PF13787">
    <property type="entry name" value="HXXEE"/>
    <property type="match status" value="1"/>
</dbReference>
<keyword evidence="1" id="KW-1133">Transmembrane helix</keyword>
<organism evidence="2 3">
    <name type="scientific">Clostridium mobile</name>
    <dbReference type="NCBI Taxonomy" id="2841512"/>
    <lineage>
        <taxon>Bacteria</taxon>
        <taxon>Bacillati</taxon>
        <taxon>Bacillota</taxon>
        <taxon>Clostridia</taxon>
        <taxon>Eubacteriales</taxon>
        <taxon>Clostridiaceae</taxon>
        <taxon>Clostridium</taxon>
    </lineage>
</organism>
<dbReference type="EMBL" id="JAHLQF010000002">
    <property type="protein sequence ID" value="MBU5483998.1"/>
    <property type="molecule type" value="Genomic_DNA"/>
</dbReference>
<keyword evidence="1" id="KW-0812">Transmembrane</keyword>
<reference evidence="2 3" key="1">
    <citation type="submission" date="2021-06" db="EMBL/GenBank/DDBJ databases">
        <authorList>
            <person name="Sun Q."/>
            <person name="Li D."/>
        </authorList>
    </citation>
    <scope>NUCLEOTIDE SEQUENCE [LARGE SCALE GENOMIC DNA]</scope>
    <source>
        <strain evidence="2 3">MSJ-11</strain>
    </source>
</reference>
<name>A0ABS6EFK6_9CLOT</name>
<keyword evidence="3" id="KW-1185">Reference proteome</keyword>
<proteinExistence type="predicted"/>
<comment type="caution">
    <text evidence="2">The sequence shown here is derived from an EMBL/GenBank/DDBJ whole genome shotgun (WGS) entry which is preliminary data.</text>
</comment>
<sequence length="166" mass="18957">MESVMNTSSIYLLFILAITLHNIEEALWLPEWSKHVQRFGKQVSRDEFCFAVLIITMLAYLATGLFMIFPQILILKYFFFGFIGSMIINVIFPHLASSIVLKKYCPGLITGIFLIIPFNSLIIAFLLNNKIINFSEIIISTVVVGIFLLILIYILKKIGGKLIDYK</sequence>
<keyword evidence="1" id="KW-0472">Membrane</keyword>
<dbReference type="Proteomes" id="UP000726170">
    <property type="component" value="Unassembled WGS sequence"/>
</dbReference>
<evidence type="ECO:0000313" key="2">
    <source>
        <dbReference type="EMBL" id="MBU5483998.1"/>
    </source>
</evidence>
<evidence type="ECO:0000256" key="1">
    <source>
        <dbReference type="SAM" id="Phobius"/>
    </source>
</evidence>
<evidence type="ECO:0000313" key="3">
    <source>
        <dbReference type="Proteomes" id="UP000726170"/>
    </source>
</evidence>